<keyword evidence="2" id="KW-0812">Transmembrane</keyword>
<protein>
    <recommendedName>
        <fullName evidence="3">SPOR domain-containing protein</fullName>
    </recommendedName>
</protein>
<evidence type="ECO:0000259" key="3">
    <source>
        <dbReference type="PROSITE" id="PS51724"/>
    </source>
</evidence>
<feature type="region of interest" description="Disordered" evidence="1">
    <location>
        <begin position="90"/>
        <end position="263"/>
    </location>
</feature>
<dbReference type="SUPFAM" id="SSF110997">
    <property type="entry name" value="Sporulation related repeat"/>
    <property type="match status" value="1"/>
</dbReference>
<evidence type="ECO:0000256" key="1">
    <source>
        <dbReference type="SAM" id="MobiDB-lite"/>
    </source>
</evidence>
<dbReference type="Pfam" id="PF05036">
    <property type="entry name" value="SPOR"/>
    <property type="match status" value="1"/>
</dbReference>
<dbReference type="AlphaFoldDB" id="A0A2N9Y462"/>
<dbReference type="EMBL" id="MEIV01000051">
    <property type="protein sequence ID" value="PIT62429.1"/>
    <property type="molecule type" value="Genomic_DNA"/>
</dbReference>
<name>A0A2N9Y462_9NEIS</name>
<dbReference type="InterPro" id="IPR007730">
    <property type="entry name" value="SPOR-like_dom"/>
</dbReference>
<dbReference type="InterPro" id="IPR036680">
    <property type="entry name" value="SPOR-like_sf"/>
</dbReference>
<dbReference type="PROSITE" id="PS51724">
    <property type="entry name" value="SPOR"/>
    <property type="match status" value="1"/>
</dbReference>
<evidence type="ECO:0000313" key="5">
    <source>
        <dbReference type="Proteomes" id="UP000231094"/>
    </source>
</evidence>
<evidence type="ECO:0000256" key="2">
    <source>
        <dbReference type="SAM" id="Phobius"/>
    </source>
</evidence>
<keyword evidence="2" id="KW-1133">Transmembrane helix</keyword>
<dbReference type="Gene3D" id="3.30.70.1070">
    <property type="entry name" value="Sporulation related repeat"/>
    <property type="match status" value="1"/>
</dbReference>
<feature type="compositionally biased region" description="Low complexity" evidence="1">
    <location>
        <begin position="211"/>
        <end position="222"/>
    </location>
</feature>
<sequence>MNAQENYEQLKRRNRRRLVGALIMVVIAAILLVIMLSRRTPQPVSAPQLDVRTASSANAASGTTAMASQVSVTAQVQSASAIVLEPVHGTTASAGSTPINSDHASGRTEHQPVSRPAVNTDIPAKPSDIPVKTPGPVQTGTQQNNTDSVHTRPSLQSSRTPAENKVINKDAAESKKIEKNTPVPVSTATGSHSKTDAVVAKPANKTPTSVKPAAPAKPANNPTGGKLTPQQILENKAAGTMSKNSASGQNRSSATSSSNKPPVERTVIQIGAYTTEAQASLVQQRLAAVGVTTSISSRQTSKGTLYRVRSQVYNNRSQALQNLDKVHAAGLDGLVIGL</sequence>
<feature type="compositionally biased region" description="Polar residues" evidence="1">
    <location>
        <begin position="183"/>
        <end position="192"/>
    </location>
</feature>
<feature type="compositionally biased region" description="Basic and acidic residues" evidence="1">
    <location>
        <begin position="166"/>
        <end position="179"/>
    </location>
</feature>
<feature type="compositionally biased region" description="Polar residues" evidence="1">
    <location>
        <begin position="90"/>
        <end position="103"/>
    </location>
</feature>
<dbReference type="Proteomes" id="UP000231094">
    <property type="component" value="Unassembled WGS sequence"/>
</dbReference>
<feature type="domain" description="SPOR" evidence="3">
    <location>
        <begin position="260"/>
        <end position="338"/>
    </location>
</feature>
<reference evidence="4 5" key="1">
    <citation type="journal article" date="2017" name="MBio">
        <title>Type VI secretion-mediated competition in the bee gut microbiome.</title>
        <authorList>
            <person name="Steele M.I."/>
            <person name="Kwong W.K."/>
            <person name="Powell J.E."/>
            <person name="Whiteley M."/>
            <person name="Moran N.A."/>
        </authorList>
    </citation>
    <scope>NUCLEOTIDE SEQUENCE [LARGE SCALE GENOMIC DNA]</scope>
    <source>
        <strain evidence="4 5">PEB0171</strain>
    </source>
</reference>
<feature type="compositionally biased region" description="Polar residues" evidence="1">
    <location>
        <begin position="241"/>
        <end position="260"/>
    </location>
</feature>
<gene>
    <name evidence="4" type="ORF">BHC47_04875</name>
</gene>
<comment type="caution">
    <text evidence="4">The sequence shown here is derived from an EMBL/GenBank/DDBJ whole genome shotgun (WGS) entry which is preliminary data.</text>
</comment>
<feature type="transmembrane region" description="Helical" evidence="2">
    <location>
        <begin position="18"/>
        <end position="37"/>
    </location>
</feature>
<organism evidence="4 5">
    <name type="scientific">Snodgrassella alvi</name>
    <dbReference type="NCBI Taxonomy" id="1196083"/>
    <lineage>
        <taxon>Bacteria</taxon>
        <taxon>Pseudomonadati</taxon>
        <taxon>Pseudomonadota</taxon>
        <taxon>Betaproteobacteria</taxon>
        <taxon>Neisseriales</taxon>
        <taxon>Neisseriaceae</taxon>
        <taxon>Snodgrassella</taxon>
    </lineage>
</organism>
<evidence type="ECO:0000313" key="4">
    <source>
        <dbReference type="EMBL" id="PIT62429.1"/>
    </source>
</evidence>
<dbReference type="RefSeq" id="WP_100116073.1">
    <property type="nucleotide sequence ID" value="NZ_JBNPAZ010000006.1"/>
</dbReference>
<feature type="compositionally biased region" description="Polar residues" evidence="1">
    <location>
        <begin position="136"/>
        <end position="161"/>
    </location>
</feature>
<accession>A0A2N9Y462</accession>
<proteinExistence type="predicted"/>
<dbReference type="GO" id="GO:0042834">
    <property type="term" value="F:peptidoglycan binding"/>
    <property type="evidence" value="ECO:0007669"/>
    <property type="project" value="InterPro"/>
</dbReference>
<keyword evidence="2" id="KW-0472">Membrane</keyword>